<organism evidence="2 3">
    <name type="scientific">Portunus trituberculatus</name>
    <name type="common">Swimming crab</name>
    <name type="synonym">Neptunus trituberculatus</name>
    <dbReference type="NCBI Taxonomy" id="210409"/>
    <lineage>
        <taxon>Eukaryota</taxon>
        <taxon>Metazoa</taxon>
        <taxon>Ecdysozoa</taxon>
        <taxon>Arthropoda</taxon>
        <taxon>Crustacea</taxon>
        <taxon>Multicrustacea</taxon>
        <taxon>Malacostraca</taxon>
        <taxon>Eumalacostraca</taxon>
        <taxon>Eucarida</taxon>
        <taxon>Decapoda</taxon>
        <taxon>Pleocyemata</taxon>
        <taxon>Brachyura</taxon>
        <taxon>Eubrachyura</taxon>
        <taxon>Portunoidea</taxon>
        <taxon>Portunidae</taxon>
        <taxon>Portuninae</taxon>
        <taxon>Portunus</taxon>
    </lineage>
</organism>
<protein>
    <submittedName>
        <fullName evidence="2">Uncharacterized protein</fullName>
    </submittedName>
</protein>
<name>A0A5B7EFU0_PORTR</name>
<sequence length="83" mass="8576">MYSRVAATLRCQTRGGGQAGRQTGRQWAEGSVVCDVTKPVIGKHDTTLSACMPAGGVCPSPPTAAEEGGEKEARGEEGVEERG</sequence>
<dbReference type="EMBL" id="VSRR010002591">
    <property type="protein sequence ID" value="MPC32235.1"/>
    <property type="molecule type" value="Genomic_DNA"/>
</dbReference>
<feature type="region of interest" description="Disordered" evidence="1">
    <location>
        <begin position="56"/>
        <end position="83"/>
    </location>
</feature>
<reference evidence="2 3" key="1">
    <citation type="submission" date="2019-05" db="EMBL/GenBank/DDBJ databases">
        <title>Another draft genome of Portunus trituberculatus and its Hox gene families provides insights of decapod evolution.</title>
        <authorList>
            <person name="Jeong J.-H."/>
            <person name="Song I."/>
            <person name="Kim S."/>
            <person name="Choi T."/>
            <person name="Kim D."/>
            <person name="Ryu S."/>
            <person name="Kim W."/>
        </authorList>
    </citation>
    <scope>NUCLEOTIDE SEQUENCE [LARGE SCALE GENOMIC DNA]</scope>
    <source>
        <tissue evidence="2">Muscle</tissue>
    </source>
</reference>
<feature type="compositionally biased region" description="Basic and acidic residues" evidence="1">
    <location>
        <begin position="68"/>
        <end position="83"/>
    </location>
</feature>
<dbReference type="Proteomes" id="UP000324222">
    <property type="component" value="Unassembled WGS sequence"/>
</dbReference>
<gene>
    <name evidence="2" type="ORF">E2C01_025543</name>
</gene>
<dbReference type="AlphaFoldDB" id="A0A5B7EFU0"/>
<evidence type="ECO:0000313" key="2">
    <source>
        <dbReference type="EMBL" id="MPC32235.1"/>
    </source>
</evidence>
<evidence type="ECO:0000256" key="1">
    <source>
        <dbReference type="SAM" id="MobiDB-lite"/>
    </source>
</evidence>
<accession>A0A5B7EFU0</accession>
<comment type="caution">
    <text evidence="2">The sequence shown here is derived from an EMBL/GenBank/DDBJ whole genome shotgun (WGS) entry which is preliminary data.</text>
</comment>
<proteinExistence type="predicted"/>
<keyword evidence="3" id="KW-1185">Reference proteome</keyword>
<evidence type="ECO:0000313" key="3">
    <source>
        <dbReference type="Proteomes" id="UP000324222"/>
    </source>
</evidence>